<evidence type="ECO:0000256" key="5">
    <source>
        <dbReference type="ARBA" id="ARBA00023242"/>
    </source>
</evidence>
<evidence type="ECO:0000256" key="2">
    <source>
        <dbReference type="ARBA" id="ARBA00008035"/>
    </source>
</evidence>
<protein>
    <recommendedName>
        <fullName evidence="6">Enhancer of polycomb-like protein</fullName>
    </recommendedName>
</protein>
<keyword evidence="3 6" id="KW-0805">Transcription regulation</keyword>
<dbReference type="InterPro" id="IPR024943">
    <property type="entry name" value="Enhancer_polycomb"/>
</dbReference>
<comment type="similarity">
    <text evidence="2 6">Belongs to the enhancer of polycomb family.</text>
</comment>
<evidence type="ECO:0000313" key="10">
    <source>
        <dbReference type="Proteomes" id="UP001485043"/>
    </source>
</evidence>
<keyword evidence="4 6" id="KW-0804">Transcription</keyword>
<feature type="region of interest" description="Disordered" evidence="7">
    <location>
        <begin position="349"/>
        <end position="381"/>
    </location>
</feature>
<gene>
    <name evidence="9" type="ORF">WJX84_005761</name>
</gene>
<evidence type="ECO:0000256" key="4">
    <source>
        <dbReference type="ARBA" id="ARBA00023163"/>
    </source>
</evidence>
<feature type="domain" description="Enhancer of polycomb-like N-terminal" evidence="8">
    <location>
        <begin position="46"/>
        <end position="141"/>
    </location>
</feature>
<accession>A0AAW1TBW5</accession>
<comment type="subcellular location">
    <subcellularLocation>
        <location evidence="1 6">Nucleus</location>
    </subcellularLocation>
</comment>
<sequence length="458" mass="51846">MATRLSFRPRPLDLNKPLTIVRDINELDTTDGLVTRDITHQHEALDKDNEEAKMVQSKKARGGHEIPVPKVRMVESYSRDYLPIFQESSTYLRGRGGRGWRDDRYVEYGLDEEDEVWLRAINRGQERLPPKRLELLLWALEVANAAATDRALTAAGAATGEKTGAAAVAAIDHMTAEEGLAALESSMPGLRPPVRDAVFQYWKTKRVGQGKPLLRRLQAPTIPSDTNPFNVFRPREKIHRPQTRRRKENNDESLEKMRMLKQNVQKAYEIMKMVIGRERRKRDATFTDINMQQLHLKLQHGPRAQHEATEAEYLAVAKAKLTRPFGFETKAAAHLVWEPPADAKIPQDNVTRQRKRRRDGGKKIIAPLTMSQMPPPPAQPQPRDLLFCHPPSLQELSRLHSSGRPFPPASPGGHTCCPRFGRGGRLLLDRCRSFAPHLSFSQLGTSILPTSLPIRTRS</sequence>
<evidence type="ECO:0000256" key="7">
    <source>
        <dbReference type="SAM" id="MobiDB-lite"/>
    </source>
</evidence>
<proteinExistence type="inferred from homology"/>
<reference evidence="9 10" key="1">
    <citation type="journal article" date="2024" name="Nat. Commun.">
        <title>Phylogenomics reveals the evolutionary origins of lichenization in chlorophyte algae.</title>
        <authorList>
            <person name="Puginier C."/>
            <person name="Libourel C."/>
            <person name="Otte J."/>
            <person name="Skaloud P."/>
            <person name="Haon M."/>
            <person name="Grisel S."/>
            <person name="Petersen M."/>
            <person name="Berrin J.G."/>
            <person name="Delaux P.M."/>
            <person name="Dal Grande F."/>
            <person name="Keller J."/>
        </authorList>
    </citation>
    <scope>NUCLEOTIDE SEQUENCE [LARGE SCALE GENOMIC DNA]</scope>
    <source>
        <strain evidence="9 10">SAG 2523</strain>
    </source>
</reference>
<evidence type="ECO:0000313" key="9">
    <source>
        <dbReference type="EMBL" id="KAK9867296.1"/>
    </source>
</evidence>
<dbReference type="GO" id="GO:0005634">
    <property type="term" value="C:nucleus"/>
    <property type="evidence" value="ECO:0007669"/>
    <property type="project" value="UniProtKB-SubCell"/>
</dbReference>
<dbReference type="GO" id="GO:0035267">
    <property type="term" value="C:NuA4 histone acetyltransferase complex"/>
    <property type="evidence" value="ECO:0007669"/>
    <property type="project" value="InterPro"/>
</dbReference>
<evidence type="ECO:0000256" key="3">
    <source>
        <dbReference type="ARBA" id="ARBA00023015"/>
    </source>
</evidence>
<name>A0AAW1TBW5_9CHLO</name>
<evidence type="ECO:0000259" key="8">
    <source>
        <dbReference type="Pfam" id="PF10513"/>
    </source>
</evidence>
<keyword evidence="5 6" id="KW-0539">Nucleus</keyword>
<dbReference type="Pfam" id="PF10513">
    <property type="entry name" value="EPL1"/>
    <property type="match status" value="1"/>
</dbReference>
<dbReference type="EMBL" id="JALJOV010000096">
    <property type="protein sequence ID" value="KAK9867296.1"/>
    <property type="molecule type" value="Genomic_DNA"/>
</dbReference>
<keyword evidence="10" id="KW-1185">Reference proteome</keyword>
<organism evidence="9 10">
    <name type="scientific">Apatococcus fuscideae</name>
    <dbReference type="NCBI Taxonomy" id="2026836"/>
    <lineage>
        <taxon>Eukaryota</taxon>
        <taxon>Viridiplantae</taxon>
        <taxon>Chlorophyta</taxon>
        <taxon>core chlorophytes</taxon>
        <taxon>Trebouxiophyceae</taxon>
        <taxon>Chlorellales</taxon>
        <taxon>Chlorellaceae</taxon>
        <taxon>Apatococcus</taxon>
    </lineage>
</organism>
<dbReference type="AlphaFoldDB" id="A0AAW1TBW5"/>
<dbReference type="Proteomes" id="UP001485043">
    <property type="component" value="Unassembled WGS sequence"/>
</dbReference>
<dbReference type="InterPro" id="IPR019542">
    <property type="entry name" value="Enhancer_polycomb-like_N"/>
</dbReference>
<evidence type="ECO:0000256" key="1">
    <source>
        <dbReference type="ARBA" id="ARBA00004123"/>
    </source>
</evidence>
<evidence type="ECO:0000256" key="6">
    <source>
        <dbReference type="RuleBase" id="RU361124"/>
    </source>
</evidence>
<dbReference type="PANTHER" id="PTHR14898">
    <property type="entry name" value="ENHANCER OF POLYCOMB"/>
    <property type="match status" value="1"/>
</dbReference>
<dbReference type="GO" id="GO:0006357">
    <property type="term" value="P:regulation of transcription by RNA polymerase II"/>
    <property type="evidence" value="ECO:0007669"/>
    <property type="project" value="InterPro"/>
</dbReference>
<comment type="caution">
    <text evidence="9">The sequence shown here is derived from an EMBL/GenBank/DDBJ whole genome shotgun (WGS) entry which is preliminary data.</text>
</comment>